<proteinExistence type="predicted"/>
<dbReference type="GO" id="GO:0030983">
    <property type="term" value="F:mismatched DNA binding"/>
    <property type="evidence" value="ECO:0007669"/>
    <property type="project" value="InterPro"/>
</dbReference>
<keyword evidence="2" id="KW-0067">ATP-binding</keyword>
<name>A0A6J4VLZ0_9BACT</name>
<keyword evidence="1" id="KW-0547">Nucleotide-binding</keyword>
<sequence>TLLRAAVEERSSGISFPHRIEPGAADRSFGIEVARLAGLPAPVLARARQVADAIEPLSAEIARGLGALGGGGRHHAR</sequence>
<feature type="non-terminal residue" evidence="5">
    <location>
        <position position="1"/>
    </location>
</feature>
<evidence type="ECO:0000259" key="4">
    <source>
        <dbReference type="Pfam" id="PF00488"/>
    </source>
</evidence>
<evidence type="ECO:0000256" key="1">
    <source>
        <dbReference type="ARBA" id="ARBA00022741"/>
    </source>
</evidence>
<dbReference type="InterPro" id="IPR027417">
    <property type="entry name" value="P-loop_NTPase"/>
</dbReference>
<feature type="domain" description="DNA mismatch repair proteins mutS family" evidence="4">
    <location>
        <begin position="4"/>
        <end position="54"/>
    </location>
</feature>
<evidence type="ECO:0000313" key="5">
    <source>
        <dbReference type="EMBL" id="CAA9581113.1"/>
    </source>
</evidence>
<accession>A0A6J4VLZ0</accession>
<evidence type="ECO:0000256" key="2">
    <source>
        <dbReference type="ARBA" id="ARBA00022840"/>
    </source>
</evidence>
<dbReference type="EMBL" id="CADCWM010000803">
    <property type="protein sequence ID" value="CAA9581113.1"/>
    <property type="molecule type" value="Genomic_DNA"/>
</dbReference>
<dbReference type="InterPro" id="IPR000432">
    <property type="entry name" value="DNA_mismatch_repair_MutS_C"/>
</dbReference>
<dbReference type="Pfam" id="PF00488">
    <property type="entry name" value="MutS_V"/>
    <property type="match status" value="1"/>
</dbReference>
<keyword evidence="3" id="KW-0238">DNA-binding</keyword>
<reference evidence="5" key="1">
    <citation type="submission" date="2020-02" db="EMBL/GenBank/DDBJ databases">
        <authorList>
            <person name="Meier V. D."/>
        </authorList>
    </citation>
    <scope>NUCLEOTIDE SEQUENCE</scope>
    <source>
        <strain evidence="5">AVDCRST_MAG88</strain>
    </source>
</reference>
<dbReference type="GO" id="GO:0005524">
    <property type="term" value="F:ATP binding"/>
    <property type="evidence" value="ECO:0007669"/>
    <property type="project" value="UniProtKB-KW"/>
</dbReference>
<organism evidence="5">
    <name type="scientific">uncultured Thermomicrobiales bacterium</name>
    <dbReference type="NCBI Taxonomy" id="1645740"/>
    <lineage>
        <taxon>Bacteria</taxon>
        <taxon>Pseudomonadati</taxon>
        <taxon>Thermomicrobiota</taxon>
        <taxon>Thermomicrobia</taxon>
        <taxon>Thermomicrobiales</taxon>
        <taxon>environmental samples</taxon>
    </lineage>
</organism>
<protein>
    <recommendedName>
        <fullName evidence="4">DNA mismatch repair proteins mutS family domain-containing protein</fullName>
    </recommendedName>
</protein>
<dbReference type="AlphaFoldDB" id="A0A6J4VLZ0"/>
<gene>
    <name evidence="5" type="ORF">AVDCRST_MAG88-3342</name>
</gene>
<dbReference type="Gene3D" id="3.40.50.300">
    <property type="entry name" value="P-loop containing nucleotide triphosphate hydrolases"/>
    <property type="match status" value="1"/>
</dbReference>
<dbReference type="GO" id="GO:0006298">
    <property type="term" value="P:mismatch repair"/>
    <property type="evidence" value="ECO:0007669"/>
    <property type="project" value="InterPro"/>
</dbReference>
<evidence type="ECO:0000256" key="3">
    <source>
        <dbReference type="ARBA" id="ARBA00023125"/>
    </source>
</evidence>